<dbReference type="SUPFAM" id="SSF158472">
    <property type="entry name" value="HAMP domain-like"/>
    <property type="match status" value="1"/>
</dbReference>
<dbReference type="Gene3D" id="1.10.287.130">
    <property type="match status" value="1"/>
</dbReference>
<feature type="domain" description="Histidine kinase" evidence="12">
    <location>
        <begin position="248"/>
        <end position="468"/>
    </location>
</feature>
<accession>A0A5S9QGU7</accession>
<dbReference type="Pfam" id="PF02518">
    <property type="entry name" value="HATPase_c"/>
    <property type="match status" value="1"/>
</dbReference>
<feature type="domain" description="HAMP" evidence="13">
    <location>
        <begin position="187"/>
        <end position="240"/>
    </location>
</feature>
<dbReference type="InterPro" id="IPR036097">
    <property type="entry name" value="HisK_dim/P_sf"/>
</dbReference>
<dbReference type="PANTHER" id="PTHR45436">
    <property type="entry name" value="SENSOR HISTIDINE KINASE YKOH"/>
    <property type="match status" value="1"/>
</dbReference>
<keyword evidence="9" id="KW-0902">Two-component regulatory system</keyword>
<protein>
    <recommendedName>
        <fullName evidence="3">histidine kinase</fullName>
        <ecNumber evidence="3">2.7.13.3</ecNumber>
    </recommendedName>
</protein>
<evidence type="ECO:0000256" key="1">
    <source>
        <dbReference type="ARBA" id="ARBA00000085"/>
    </source>
</evidence>
<evidence type="ECO:0000313" key="15">
    <source>
        <dbReference type="Proteomes" id="UP000434580"/>
    </source>
</evidence>
<keyword evidence="10 11" id="KW-0472">Membrane</keyword>
<dbReference type="EC" id="2.7.13.3" evidence="3"/>
<dbReference type="AlphaFoldDB" id="A0A5S9QGU7"/>
<evidence type="ECO:0000256" key="3">
    <source>
        <dbReference type="ARBA" id="ARBA00012438"/>
    </source>
</evidence>
<dbReference type="PROSITE" id="PS50109">
    <property type="entry name" value="HIS_KIN"/>
    <property type="match status" value="1"/>
</dbReference>
<keyword evidence="8 11" id="KW-1133">Transmembrane helix</keyword>
<dbReference type="GO" id="GO:0005886">
    <property type="term" value="C:plasma membrane"/>
    <property type="evidence" value="ECO:0007669"/>
    <property type="project" value="TreeGrafter"/>
</dbReference>
<gene>
    <name evidence="14" type="primary">baeS</name>
    <name evidence="14" type="ORF">DPBNPPHM_02344</name>
</gene>
<evidence type="ECO:0000256" key="2">
    <source>
        <dbReference type="ARBA" id="ARBA00004370"/>
    </source>
</evidence>
<evidence type="ECO:0000313" key="14">
    <source>
        <dbReference type="EMBL" id="CAA0117859.1"/>
    </source>
</evidence>
<feature type="transmembrane region" description="Helical" evidence="11">
    <location>
        <begin position="167"/>
        <end position="191"/>
    </location>
</feature>
<evidence type="ECO:0000256" key="5">
    <source>
        <dbReference type="ARBA" id="ARBA00022679"/>
    </source>
</evidence>
<evidence type="ECO:0000259" key="12">
    <source>
        <dbReference type="PROSITE" id="PS50109"/>
    </source>
</evidence>
<dbReference type="PANTHER" id="PTHR45436:SF8">
    <property type="entry name" value="HISTIDINE KINASE"/>
    <property type="match status" value="1"/>
</dbReference>
<proteinExistence type="predicted"/>
<evidence type="ECO:0000259" key="13">
    <source>
        <dbReference type="PROSITE" id="PS50885"/>
    </source>
</evidence>
<dbReference type="InterPro" id="IPR036890">
    <property type="entry name" value="HATPase_C_sf"/>
</dbReference>
<keyword evidence="4" id="KW-0597">Phosphoprotein</keyword>
<name>A0A5S9QGU7_9GAMM</name>
<dbReference type="Proteomes" id="UP000434580">
    <property type="component" value="Unassembled WGS sequence"/>
</dbReference>
<keyword evidence="5 14" id="KW-0808">Transferase</keyword>
<evidence type="ECO:0000256" key="10">
    <source>
        <dbReference type="ARBA" id="ARBA00023136"/>
    </source>
</evidence>
<dbReference type="CDD" id="cd00082">
    <property type="entry name" value="HisKA"/>
    <property type="match status" value="1"/>
</dbReference>
<dbReference type="PROSITE" id="PS50885">
    <property type="entry name" value="HAMP"/>
    <property type="match status" value="1"/>
</dbReference>
<dbReference type="EMBL" id="CACSII010000019">
    <property type="protein sequence ID" value="CAA0117859.1"/>
    <property type="molecule type" value="Genomic_DNA"/>
</dbReference>
<dbReference type="CDD" id="cd06225">
    <property type="entry name" value="HAMP"/>
    <property type="match status" value="1"/>
</dbReference>
<dbReference type="InterPro" id="IPR003594">
    <property type="entry name" value="HATPase_dom"/>
</dbReference>
<dbReference type="Pfam" id="PF00512">
    <property type="entry name" value="HisKA"/>
    <property type="match status" value="1"/>
</dbReference>
<dbReference type="Pfam" id="PF00672">
    <property type="entry name" value="HAMP"/>
    <property type="match status" value="1"/>
</dbReference>
<dbReference type="SMART" id="SM00387">
    <property type="entry name" value="HATPase_c"/>
    <property type="match status" value="1"/>
</dbReference>
<dbReference type="SUPFAM" id="SSF55874">
    <property type="entry name" value="ATPase domain of HSP90 chaperone/DNA topoisomerase II/histidine kinase"/>
    <property type="match status" value="1"/>
</dbReference>
<reference evidence="14 15" key="1">
    <citation type="submission" date="2019-11" db="EMBL/GenBank/DDBJ databases">
        <authorList>
            <person name="Holert J."/>
        </authorList>
    </citation>
    <scope>NUCLEOTIDE SEQUENCE [LARGE SCALE GENOMIC DNA]</scope>
    <source>
        <strain evidence="14">BC5_2</strain>
    </source>
</reference>
<dbReference type="InterPro" id="IPR005467">
    <property type="entry name" value="His_kinase_dom"/>
</dbReference>
<dbReference type="Gene3D" id="3.30.565.10">
    <property type="entry name" value="Histidine kinase-like ATPase, C-terminal domain"/>
    <property type="match status" value="1"/>
</dbReference>
<dbReference type="Gene3D" id="6.10.340.10">
    <property type="match status" value="1"/>
</dbReference>
<organism evidence="14 15">
    <name type="scientific">BD1-7 clade bacterium</name>
    <dbReference type="NCBI Taxonomy" id="2029982"/>
    <lineage>
        <taxon>Bacteria</taxon>
        <taxon>Pseudomonadati</taxon>
        <taxon>Pseudomonadota</taxon>
        <taxon>Gammaproteobacteria</taxon>
        <taxon>Cellvibrionales</taxon>
        <taxon>Spongiibacteraceae</taxon>
        <taxon>BD1-7 clade</taxon>
    </lineage>
</organism>
<evidence type="ECO:0000256" key="7">
    <source>
        <dbReference type="ARBA" id="ARBA00022777"/>
    </source>
</evidence>
<evidence type="ECO:0000256" key="6">
    <source>
        <dbReference type="ARBA" id="ARBA00022692"/>
    </source>
</evidence>
<dbReference type="SUPFAM" id="SSF47384">
    <property type="entry name" value="Homodimeric domain of signal transducing histidine kinase"/>
    <property type="match status" value="1"/>
</dbReference>
<dbReference type="InterPro" id="IPR004358">
    <property type="entry name" value="Sig_transdc_His_kin-like_C"/>
</dbReference>
<dbReference type="PRINTS" id="PR00344">
    <property type="entry name" value="BCTRLSENSOR"/>
</dbReference>
<sequence>MPMMRNRIFARYTFRFMMGYVASLSVAVFVLLASFYVFYSFDYFTDVNNSLENELDLLQSEYRQGGVAAVERLEAERQANTKFVRFAYILVDKDNHKVAGDLTRWPDYTTWSDGWLSFEMRFPDWTGKMQAFNFVARKRLVADGRKLMVARVSDDVRQNIRLVGATLFWSMVIMTVLGLIGASIISFMSLARIESINQTIRTIMAGDLSERIPVQEPADDFQMLAKHLNVMFERIENSMNDVRQVSDNIAHDLRTPLTRLRNKLSTLESRSAPHNREMVQEMLAEADSLLATFSALLRIAQIESGKQQSAFASLELSELLMDVVELYEPLAFDKDIDMSSRMDTLATINGDKDLLFQMFVNVIDNAIKYTPEGGKIHVQLESDGMFAQVVVADNGPGISANKYSKVFQRFYRVEASRSVQPGNGLGLSLVKAVANRHNGDVILSDSRHYHSQAERPGLCVRVEIPLAQPLAG</sequence>
<dbReference type="InterPro" id="IPR003661">
    <property type="entry name" value="HisK_dim/P_dom"/>
</dbReference>
<comment type="catalytic activity">
    <reaction evidence="1">
        <text>ATP + protein L-histidine = ADP + protein N-phospho-L-histidine.</text>
        <dbReference type="EC" id="2.7.13.3"/>
    </reaction>
</comment>
<dbReference type="OrthoDB" id="9809766at2"/>
<comment type="subcellular location">
    <subcellularLocation>
        <location evidence="2">Membrane</location>
    </subcellularLocation>
</comment>
<keyword evidence="6 11" id="KW-0812">Transmembrane</keyword>
<evidence type="ECO:0000256" key="4">
    <source>
        <dbReference type="ARBA" id="ARBA00022553"/>
    </source>
</evidence>
<dbReference type="InterPro" id="IPR050428">
    <property type="entry name" value="TCS_sensor_his_kinase"/>
</dbReference>
<evidence type="ECO:0000256" key="8">
    <source>
        <dbReference type="ARBA" id="ARBA00022989"/>
    </source>
</evidence>
<dbReference type="InterPro" id="IPR003660">
    <property type="entry name" value="HAMP_dom"/>
</dbReference>
<evidence type="ECO:0000256" key="11">
    <source>
        <dbReference type="SAM" id="Phobius"/>
    </source>
</evidence>
<dbReference type="SMART" id="SM00388">
    <property type="entry name" value="HisKA"/>
    <property type="match status" value="1"/>
</dbReference>
<dbReference type="GO" id="GO:0000155">
    <property type="term" value="F:phosphorelay sensor kinase activity"/>
    <property type="evidence" value="ECO:0007669"/>
    <property type="project" value="InterPro"/>
</dbReference>
<keyword evidence="7 14" id="KW-0418">Kinase</keyword>
<evidence type="ECO:0000256" key="9">
    <source>
        <dbReference type="ARBA" id="ARBA00023012"/>
    </source>
</evidence>
<dbReference type="SMART" id="SM00304">
    <property type="entry name" value="HAMP"/>
    <property type="match status" value="1"/>
</dbReference>